<feature type="chain" id="PRO_5035145562" description="Lipoprotein" evidence="1">
    <location>
        <begin position="24"/>
        <end position="571"/>
    </location>
</feature>
<name>A0A8J7QC49_9BACT</name>
<dbReference type="AlphaFoldDB" id="A0A8J7QC49"/>
<evidence type="ECO:0000313" key="2">
    <source>
        <dbReference type="EMBL" id="MBO1316835.1"/>
    </source>
</evidence>
<organism evidence="2 3">
    <name type="scientific">Acanthopleuribacter pedis</name>
    <dbReference type="NCBI Taxonomy" id="442870"/>
    <lineage>
        <taxon>Bacteria</taxon>
        <taxon>Pseudomonadati</taxon>
        <taxon>Acidobacteriota</taxon>
        <taxon>Holophagae</taxon>
        <taxon>Acanthopleuribacterales</taxon>
        <taxon>Acanthopleuribacteraceae</taxon>
        <taxon>Acanthopleuribacter</taxon>
    </lineage>
</organism>
<evidence type="ECO:0008006" key="4">
    <source>
        <dbReference type="Google" id="ProtNLM"/>
    </source>
</evidence>
<keyword evidence="3" id="KW-1185">Reference proteome</keyword>
<sequence>MKSILIFLSSLAMFIAAGSASFPNEPDDENPRKRAHLTVRGVAETKPAAHPKDDTFDPLEHAVATFGKMTNYEATVPPQCYTKTAGTANPCYTCHTGYRAPNEMSDWELQEEYAFSDFAMTNRWFNLFKDRGDFLSNTTDEEILSYVREDNYTPLKKALADRDDYQGYRPDLDLAQGFDEDGFANDGSHWRALRYKPFLGTFWPTNGSTDDVFIRLPEKFRTLNGKPSRAAEKANFAILEAVIAAGPKAGRGAKFRFTVEPIDETAIAVDLNKDGELTAEVTDIVGFPKTYVADAADEKTRQYVYPKYIEFLHSVRYLDPEKPDMIATRMKELRYSRKIRYLDSWAMSYVYEREYNEKEEGTLPQFYGSPMVGISNDFGWMLQGFIEDAKGRLRLQTQEEHQFCMGCHSAVGATVDQTFTLARKVPGRDGWRYQDPVGMSDVPQQGNPKPEIALYFERVGGGDEFRANQEVLERFFEDGKPRETDIARAAPGGDKDITWLIAPSRERALNLNRAYLEIVKEQSFKHGRDALLGPIDNVHQRIENGNTDLSETGKVFKDGMLWLDWSAAKKK</sequence>
<dbReference type="RefSeq" id="WP_207856071.1">
    <property type="nucleotide sequence ID" value="NZ_JAFREP010000001.1"/>
</dbReference>
<protein>
    <recommendedName>
        <fullName evidence="4">Lipoprotein</fullName>
    </recommendedName>
</protein>
<evidence type="ECO:0000313" key="3">
    <source>
        <dbReference type="Proteomes" id="UP000664417"/>
    </source>
</evidence>
<comment type="caution">
    <text evidence="2">The sequence shown here is derived from an EMBL/GenBank/DDBJ whole genome shotgun (WGS) entry which is preliminary data.</text>
</comment>
<proteinExistence type="predicted"/>
<dbReference type="Proteomes" id="UP000664417">
    <property type="component" value="Unassembled WGS sequence"/>
</dbReference>
<reference evidence="2" key="1">
    <citation type="submission" date="2021-03" db="EMBL/GenBank/DDBJ databases">
        <authorList>
            <person name="Wang G."/>
        </authorList>
    </citation>
    <scope>NUCLEOTIDE SEQUENCE</scope>
    <source>
        <strain evidence="2">KCTC 12899</strain>
    </source>
</reference>
<gene>
    <name evidence="2" type="ORF">J3U88_00080</name>
</gene>
<keyword evidence="1" id="KW-0732">Signal</keyword>
<evidence type="ECO:0000256" key="1">
    <source>
        <dbReference type="SAM" id="SignalP"/>
    </source>
</evidence>
<accession>A0A8J7QC49</accession>
<feature type="signal peptide" evidence="1">
    <location>
        <begin position="1"/>
        <end position="23"/>
    </location>
</feature>
<dbReference type="EMBL" id="JAFREP010000001">
    <property type="protein sequence ID" value="MBO1316835.1"/>
    <property type="molecule type" value="Genomic_DNA"/>
</dbReference>